<evidence type="ECO:0000313" key="4">
    <source>
        <dbReference type="EMBL" id="MBL0682412.1"/>
    </source>
</evidence>
<keyword evidence="5" id="KW-1185">Reference proteome</keyword>
<dbReference type="NCBIfam" id="TIGR04183">
    <property type="entry name" value="Por_Secre_tail"/>
    <property type="match status" value="1"/>
</dbReference>
<organism evidence="4 5">
    <name type="scientific">Aquimarina mytili</name>
    <dbReference type="NCBI Taxonomy" id="874423"/>
    <lineage>
        <taxon>Bacteria</taxon>
        <taxon>Pseudomonadati</taxon>
        <taxon>Bacteroidota</taxon>
        <taxon>Flavobacteriia</taxon>
        <taxon>Flavobacteriales</taxon>
        <taxon>Flavobacteriaceae</taxon>
        <taxon>Aquimarina</taxon>
    </lineage>
</organism>
<evidence type="ECO:0000259" key="3">
    <source>
        <dbReference type="Pfam" id="PF18962"/>
    </source>
</evidence>
<protein>
    <submittedName>
        <fullName evidence="4">T9SS type A sorting domain-containing protein</fullName>
    </submittedName>
</protein>
<accession>A0A936ZNB4</accession>
<keyword evidence="1 2" id="KW-0732">Signal</keyword>
<dbReference type="Proteomes" id="UP000651057">
    <property type="component" value="Unassembled WGS sequence"/>
</dbReference>
<feature type="domain" description="Secretion system C-terminal sorting" evidence="3">
    <location>
        <begin position="494"/>
        <end position="558"/>
    </location>
</feature>
<dbReference type="InterPro" id="IPR009003">
    <property type="entry name" value="Peptidase_S1_PA"/>
</dbReference>
<reference evidence="4" key="1">
    <citation type="submission" date="2021-01" db="EMBL/GenBank/DDBJ databases">
        <authorList>
            <person name="Zhong Y.L."/>
        </authorList>
    </citation>
    <scope>NUCLEOTIDE SEQUENCE</scope>
    <source>
        <strain evidence="4">KCTC 23302</strain>
    </source>
</reference>
<gene>
    <name evidence="4" type="ORF">JJQ60_02680</name>
</gene>
<name>A0A936ZNB4_9FLAO</name>
<dbReference type="AlphaFoldDB" id="A0A936ZNB4"/>
<dbReference type="EMBL" id="JAERQJ010000001">
    <property type="protein sequence ID" value="MBL0682412.1"/>
    <property type="molecule type" value="Genomic_DNA"/>
</dbReference>
<dbReference type="Pfam" id="PF18962">
    <property type="entry name" value="Por_Secre_tail"/>
    <property type="match status" value="1"/>
</dbReference>
<dbReference type="RefSeq" id="WP_201916389.1">
    <property type="nucleotide sequence ID" value="NZ_BAABAX010000001.1"/>
</dbReference>
<sequence length="562" mass="61732">MRCKLIILLGLFSIVFVNAQVTNKGVPKSWEMQNAKKSISPILMKSIDFKKINAEDAINDKKDNIPFRFGHELSVNLGLDNAGVWDQLENGDRIWRINIVSKGATTLNFIFNVFQIPNGATLYLYNDDRSDVLGAYTDVFNRPDKMLGTWLIEGDDIWIEYYEPASVKGQGKLNISKVIHGYRSVTDAMARRKDLGSSDNCNHDVDCTVGNDFDAIKDELKRSVALFILGGGVCSGTLINNTSNDRAPYFLSANHCFVNNDTGQMDNPATWAFRFNWISPNPSCGTAAASTDGDRTQETTSGATILARNEKTDVLLVNIDTGLPEEWDLNWAGWDRSGNVPSFVVGIHHPEGDIMKVCREDQSPSKSLLNFNGEPQTEIWEISDWDIGVTERGSSGSAIFDPSGRIIGQLAGGGAACSGLDDNGLPDFYGRFDVSWDFGTTDETRLSNWLDPTNTGDLTTDIVSQDGTVPPTPTPPAPEEKEEVTLFVDTFKAVVTISNTITDNVVTYSIYNISGALVDSGQVTGEKEDIDMTSKSSGMYFVFIENSVGGSFTQKVIVNQRF</sequence>
<proteinExistence type="predicted"/>
<dbReference type="PANTHER" id="PTHR36234:SF5">
    <property type="entry name" value="LYSYL ENDOPEPTIDASE"/>
    <property type="match status" value="1"/>
</dbReference>
<dbReference type="Gene3D" id="2.40.10.10">
    <property type="entry name" value="Trypsin-like serine proteases"/>
    <property type="match status" value="2"/>
</dbReference>
<evidence type="ECO:0000313" key="5">
    <source>
        <dbReference type="Proteomes" id="UP000651057"/>
    </source>
</evidence>
<dbReference type="PANTHER" id="PTHR36234">
    <property type="entry name" value="LYSYL ENDOPEPTIDASE"/>
    <property type="match status" value="1"/>
</dbReference>
<feature type="chain" id="PRO_5037228991" evidence="2">
    <location>
        <begin position="20"/>
        <end position="562"/>
    </location>
</feature>
<dbReference type="InterPro" id="IPR026444">
    <property type="entry name" value="Secre_tail"/>
</dbReference>
<feature type="signal peptide" evidence="2">
    <location>
        <begin position="1"/>
        <end position="19"/>
    </location>
</feature>
<comment type="caution">
    <text evidence="4">The sequence shown here is derived from an EMBL/GenBank/DDBJ whole genome shotgun (WGS) entry which is preliminary data.</text>
</comment>
<evidence type="ECO:0000256" key="2">
    <source>
        <dbReference type="SAM" id="SignalP"/>
    </source>
</evidence>
<dbReference type="InterPro" id="IPR043504">
    <property type="entry name" value="Peptidase_S1_PA_chymotrypsin"/>
</dbReference>
<dbReference type="SUPFAM" id="SSF50494">
    <property type="entry name" value="Trypsin-like serine proteases"/>
    <property type="match status" value="1"/>
</dbReference>
<evidence type="ECO:0000256" key="1">
    <source>
        <dbReference type="ARBA" id="ARBA00022729"/>
    </source>
</evidence>